<name>A0AAW9RRA0_9HYPH</name>
<gene>
    <name evidence="2" type="ORF">V3328_08170</name>
</gene>
<protein>
    <submittedName>
        <fullName evidence="2">Uncharacterized protein</fullName>
    </submittedName>
</protein>
<sequence>MHVRLETTMGIFDWLFGRRRADDIPEDDRKISDPELSPGKPMAGVGAEVAADDRDSESKKALDDAVLRDQARW</sequence>
<organism evidence="2 3">
    <name type="scientific">Microbaculum marinum</name>
    <dbReference type="NCBI Taxonomy" id="1764581"/>
    <lineage>
        <taxon>Bacteria</taxon>
        <taxon>Pseudomonadati</taxon>
        <taxon>Pseudomonadota</taxon>
        <taxon>Alphaproteobacteria</taxon>
        <taxon>Hyphomicrobiales</taxon>
        <taxon>Tepidamorphaceae</taxon>
        <taxon>Microbaculum</taxon>
    </lineage>
</organism>
<feature type="compositionally biased region" description="Basic and acidic residues" evidence="1">
    <location>
        <begin position="51"/>
        <end position="73"/>
    </location>
</feature>
<evidence type="ECO:0000313" key="2">
    <source>
        <dbReference type="EMBL" id="MEJ8571444.1"/>
    </source>
</evidence>
<dbReference type="AlphaFoldDB" id="A0AAW9RRA0"/>
<dbReference type="EMBL" id="JAZHOF010000003">
    <property type="protein sequence ID" value="MEJ8571444.1"/>
    <property type="molecule type" value="Genomic_DNA"/>
</dbReference>
<feature type="compositionally biased region" description="Basic and acidic residues" evidence="1">
    <location>
        <begin position="24"/>
        <end position="33"/>
    </location>
</feature>
<evidence type="ECO:0000256" key="1">
    <source>
        <dbReference type="SAM" id="MobiDB-lite"/>
    </source>
</evidence>
<reference evidence="2 3" key="1">
    <citation type="submission" date="2024-02" db="EMBL/GenBank/DDBJ databases">
        <title>Genome analysis and characterization of Microbaculum marinisediminis sp. nov., isolated from marine sediment.</title>
        <authorList>
            <person name="Du Z.-J."/>
            <person name="Ye Y.-Q."/>
            <person name="Zhang Z.-R."/>
            <person name="Yuan S.-M."/>
            <person name="Zhang X.-Y."/>
        </authorList>
    </citation>
    <scope>NUCLEOTIDE SEQUENCE [LARGE SCALE GENOMIC DNA]</scope>
    <source>
        <strain evidence="2 3">SDUM1044001</strain>
    </source>
</reference>
<accession>A0AAW9RRA0</accession>
<evidence type="ECO:0000313" key="3">
    <source>
        <dbReference type="Proteomes" id="UP001378188"/>
    </source>
</evidence>
<dbReference type="RefSeq" id="WP_340329145.1">
    <property type="nucleotide sequence ID" value="NZ_JAZHOF010000003.1"/>
</dbReference>
<proteinExistence type="predicted"/>
<comment type="caution">
    <text evidence="2">The sequence shown here is derived from an EMBL/GenBank/DDBJ whole genome shotgun (WGS) entry which is preliminary data.</text>
</comment>
<feature type="region of interest" description="Disordered" evidence="1">
    <location>
        <begin position="24"/>
        <end position="73"/>
    </location>
</feature>
<keyword evidence="3" id="KW-1185">Reference proteome</keyword>
<dbReference type="Proteomes" id="UP001378188">
    <property type="component" value="Unassembled WGS sequence"/>
</dbReference>